<dbReference type="GO" id="GO:0003677">
    <property type="term" value="F:DNA binding"/>
    <property type="evidence" value="ECO:0007669"/>
    <property type="project" value="InterPro"/>
</dbReference>
<accession>A0A2R5FCW2</accession>
<evidence type="ECO:0000313" key="5">
    <source>
        <dbReference type="Proteomes" id="UP000245081"/>
    </source>
</evidence>
<feature type="domain" description="DNA topoisomerase type IA zn finger" evidence="2">
    <location>
        <begin position="242"/>
        <end position="276"/>
    </location>
</feature>
<organism evidence="4 5">
    <name type="scientific">Novimethylophilus kurashikiensis</name>
    <dbReference type="NCBI Taxonomy" id="1825523"/>
    <lineage>
        <taxon>Bacteria</taxon>
        <taxon>Pseudomonadati</taxon>
        <taxon>Pseudomonadota</taxon>
        <taxon>Betaproteobacteria</taxon>
        <taxon>Nitrosomonadales</taxon>
        <taxon>Methylophilaceae</taxon>
        <taxon>Novimethylophilus</taxon>
    </lineage>
</organism>
<protein>
    <submittedName>
        <fullName evidence="4">Restriction system protein</fullName>
    </submittedName>
</protein>
<proteinExistence type="predicted"/>
<dbReference type="PANTHER" id="PTHR30015:SF7">
    <property type="entry name" value="TYPE IV METHYL-DIRECTED RESTRICTION ENZYME ECOKMRR"/>
    <property type="match status" value="1"/>
</dbReference>
<evidence type="ECO:0000256" key="1">
    <source>
        <dbReference type="SAM" id="Phobius"/>
    </source>
</evidence>
<dbReference type="GO" id="GO:0005694">
    <property type="term" value="C:chromosome"/>
    <property type="evidence" value="ECO:0007669"/>
    <property type="project" value="InterPro"/>
</dbReference>
<dbReference type="Pfam" id="PF01396">
    <property type="entry name" value="Zn_ribbon_Top1"/>
    <property type="match status" value="1"/>
</dbReference>
<dbReference type="GO" id="GO:0009307">
    <property type="term" value="P:DNA restriction-modification system"/>
    <property type="evidence" value="ECO:0007669"/>
    <property type="project" value="InterPro"/>
</dbReference>
<gene>
    <name evidence="4" type="primary">mrr</name>
    <name evidence="4" type="ORF">NMK_3660</name>
</gene>
<name>A0A2R5FCW2_9PROT</name>
<dbReference type="SUPFAM" id="SSF52980">
    <property type="entry name" value="Restriction endonuclease-like"/>
    <property type="match status" value="1"/>
</dbReference>
<comment type="caution">
    <text evidence="4">The sequence shown here is derived from an EMBL/GenBank/DDBJ whole genome shotgun (WGS) entry which is preliminary data.</text>
</comment>
<dbReference type="Gene3D" id="3.30.65.10">
    <property type="entry name" value="Bacterial Topoisomerase I, domain 1"/>
    <property type="match status" value="1"/>
</dbReference>
<feature type="domain" description="Restriction endonuclease type IV Mrr" evidence="3">
    <location>
        <begin position="103"/>
        <end position="213"/>
    </location>
</feature>
<keyword evidence="1" id="KW-1133">Transmembrane helix</keyword>
<keyword evidence="1" id="KW-0812">Transmembrane</keyword>
<dbReference type="InterPro" id="IPR007560">
    <property type="entry name" value="Restrct_endonuc_IV_Mrr"/>
</dbReference>
<reference evidence="4 5" key="1">
    <citation type="journal article" date="2018" name="Environ. Microbiol.">
        <title>Isolation and genomic characterization of Novimethylophilus kurashikiensis gen. nov. sp. nov., a new lanthanide-dependent methylotrophic species of Methylophilaceae.</title>
        <authorList>
            <person name="Lv H."/>
            <person name="Sahin N."/>
            <person name="Tani A."/>
        </authorList>
    </citation>
    <scope>NUCLEOTIDE SEQUENCE [LARGE SCALE GENOMIC DNA]</scope>
    <source>
        <strain evidence="4 5">La2-4</strain>
    </source>
</reference>
<dbReference type="GO" id="GO:0006265">
    <property type="term" value="P:DNA topological change"/>
    <property type="evidence" value="ECO:0007669"/>
    <property type="project" value="InterPro"/>
</dbReference>
<dbReference type="SUPFAM" id="SSF57783">
    <property type="entry name" value="Zinc beta-ribbon"/>
    <property type="match status" value="1"/>
</dbReference>
<keyword evidence="1" id="KW-0472">Membrane</keyword>
<dbReference type="Proteomes" id="UP000245081">
    <property type="component" value="Unassembled WGS sequence"/>
</dbReference>
<keyword evidence="5" id="KW-1185">Reference proteome</keyword>
<sequence length="281" mass="31143">MARKQSSAFEDLIEIAAALPWKVSLILATVAYLGFHYVASSPIVAPHDQQAMGDFVTKQLFITFSTFLQYIVPIAFLTGACVSVFKGRHRKHLLETQSGLQSIRAMSWESFELLVGESFRRLGYMVEEHGGNTPDGGIDHVLHKQGRKTIVQCKHWKVYSVNVSLVRELYGVMTAEHADECILVTSGTYTMDAQAFAKGKPIRLIDGNELVGLVKEVQQSNQIKLKLIENTDNPTPQLSSPICPNCGNAMVLRKARKGANVGNRFWGCSKYPNCRGIVEAN</sequence>
<dbReference type="InterPro" id="IPR011335">
    <property type="entry name" value="Restrct_endonuc-II-like"/>
</dbReference>
<dbReference type="EMBL" id="BDOQ01000028">
    <property type="protein sequence ID" value="GBG16036.1"/>
    <property type="molecule type" value="Genomic_DNA"/>
</dbReference>
<evidence type="ECO:0000313" key="4">
    <source>
        <dbReference type="EMBL" id="GBG16036.1"/>
    </source>
</evidence>
<dbReference type="Pfam" id="PF04471">
    <property type="entry name" value="Mrr_cat"/>
    <property type="match status" value="1"/>
</dbReference>
<dbReference type="AlphaFoldDB" id="A0A2R5FCW2"/>
<evidence type="ECO:0000259" key="2">
    <source>
        <dbReference type="Pfam" id="PF01396"/>
    </source>
</evidence>
<dbReference type="InterPro" id="IPR013498">
    <property type="entry name" value="Topo_IA_Znf"/>
</dbReference>
<dbReference type="OrthoDB" id="5782056at2"/>
<evidence type="ECO:0000259" key="3">
    <source>
        <dbReference type="Pfam" id="PF04471"/>
    </source>
</evidence>
<feature type="transmembrane region" description="Helical" evidence="1">
    <location>
        <begin position="12"/>
        <end position="39"/>
    </location>
</feature>
<dbReference type="Gene3D" id="3.40.1350.10">
    <property type="match status" value="1"/>
</dbReference>
<dbReference type="RefSeq" id="WP_109017178.1">
    <property type="nucleotide sequence ID" value="NZ_BDOQ01000028.1"/>
</dbReference>
<dbReference type="InterPro" id="IPR011856">
    <property type="entry name" value="tRNA_endonuc-like_dom_sf"/>
</dbReference>
<dbReference type="InterPro" id="IPR052906">
    <property type="entry name" value="Type_IV_Methyl-Rstrct_Enzyme"/>
</dbReference>
<dbReference type="GO" id="GO:0003916">
    <property type="term" value="F:DNA topoisomerase activity"/>
    <property type="evidence" value="ECO:0007669"/>
    <property type="project" value="InterPro"/>
</dbReference>
<dbReference type="GO" id="GO:0015666">
    <property type="term" value="F:restriction endodeoxyribonuclease activity"/>
    <property type="evidence" value="ECO:0007669"/>
    <property type="project" value="TreeGrafter"/>
</dbReference>
<feature type="transmembrane region" description="Helical" evidence="1">
    <location>
        <begin position="59"/>
        <end position="85"/>
    </location>
</feature>
<dbReference type="PANTHER" id="PTHR30015">
    <property type="entry name" value="MRR RESTRICTION SYSTEM PROTEIN"/>
    <property type="match status" value="1"/>
</dbReference>